<dbReference type="OrthoDB" id="3186696at2"/>
<dbReference type="GO" id="GO:0008855">
    <property type="term" value="F:exodeoxyribonuclease VII activity"/>
    <property type="evidence" value="ECO:0007669"/>
    <property type="project" value="InterPro"/>
</dbReference>
<dbReference type="GO" id="GO:0006308">
    <property type="term" value="P:DNA catabolic process"/>
    <property type="evidence" value="ECO:0007669"/>
    <property type="project" value="InterPro"/>
</dbReference>
<protein>
    <submittedName>
        <fullName evidence="2">Exodeoxyribonuclease VII</fullName>
    </submittedName>
</protein>
<evidence type="ECO:0000313" key="3">
    <source>
        <dbReference type="Proteomes" id="UP000195781"/>
    </source>
</evidence>
<keyword evidence="3" id="KW-1185">Reference proteome</keyword>
<name>A0A1Y3Y0C9_9ACTN</name>
<comment type="caution">
    <text evidence="2">The sequence shown here is derived from an EMBL/GenBank/DDBJ whole genome shotgun (WGS) entry which is preliminary data.</text>
</comment>
<dbReference type="EMBL" id="NFIE01000007">
    <property type="protein sequence ID" value="OUN88947.1"/>
    <property type="molecule type" value="Genomic_DNA"/>
</dbReference>
<evidence type="ECO:0000256" key="1">
    <source>
        <dbReference type="SAM" id="MobiDB-lite"/>
    </source>
</evidence>
<sequence length="101" mass="10598">MAETTLNSFEDITGRMDEIIAAVRSKDTSLERSLDLFDEAIALGSHAVELVDSFDLSPSEAAQLEASEMAEAGGEPDAAAPESDAAEGKEPQAPEQGCGER</sequence>
<dbReference type="GO" id="GO:0009318">
    <property type="term" value="C:exodeoxyribonuclease VII complex"/>
    <property type="evidence" value="ECO:0007669"/>
    <property type="project" value="InterPro"/>
</dbReference>
<feature type="region of interest" description="Disordered" evidence="1">
    <location>
        <begin position="59"/>
        <end position="101"/>
    </location>
</feature>
<evidence type="ECO:0000313" key="2">
    <source>
        <dbReference type="EMBL" id="OUN88947.1"/>
    </source>
</evidence>
<feature type="compositionally biased region" description="Low complexity" evidence="1">
    <location>
        <begin position="69"/>
        <end position="83"/>
    </location>
</feature>
<feature type="compositionally biased region" description="Basic and acidic residues" evidence="1">
    <location>
        <begin position="86"/>
        <end position="101"/>
    </location>
</feature>
<organism evidence="2 3">
    <name type="scientific">[Collinsella] massiliensis</name>
    <dbReference type="NCBI Taxonomy" id="1232426"/>
    <lineage>
        <taxon>Bacteria</taxon>
        <taxon>Bacillati</taxon>
        <taxon>Actinomycetota</taxon>
        <taxon>Coriobacteriia</taxon>
        <taxon>Coriobacteriales</taxon>
        <taxon>Coriobacteriaceae</taxon>
        <taxon>Enorma</taxon>
    </lineage>
</organism>
<dbReference type="RefSeq" id="WP_094335300.1">
    <property type="nucleotide sequence ID" value="NZ_NFIE01000007.1"/>
</dbReference>
<dbReference type="SUPFAM" id="SSF116842">
    <property type="entry name" value="XseB-like"/>
    <property type="match status" value="1"/>
</dbReference>
<reference evidence="3" key="1">
    <citation type="submission" date="2017-04" db="EMBL/GenBank/DDBJ databases">
        <title>Function of individual gut microbiota members based on whole genome sequencing of pure cultures obtained from chicken caecum.</title>
        <authorList>
            <person name="Medvecky M."/>
            <person name="Cejkova D."/>
            <person name="Polansky O."/>
            <person name="Karasova D."/>
            <person name="Kubasova T."/>
            <person name="Cizek A."/>
            <person name="Rychlik I."/>
        </authorList>
    </citation>
    <scope>NUCLEOTIDE SEQUENCE [LARGE SCALE GENOMIC DNA]</scope>
    <source>
        <strain evidence="3">An5</strain>
    </source>
</reference>
<proteinExistence type="predicted"/>
<dbReference type="Proteomes" id="UP000195781">
    <property type="component" value="Unassembled WGS sequence"/>
</dbReference>
<dbReference type="AlphaFoldDB" id="A0A1Y3Y0C9"/>
<dbReference type="Gene3D" id="1.10.287.1040">
    <property type="entry name" value="Exonuclease VII, small subunit"/>
    <property type="match status" value="1"/>
</dbReference>
<dbReference type="InterPro" id="IPR037004">
    <property type="entry name" value="Exonuc_VII_ssu_sf"/>
</dbReference>
<gene>
    <name evidence="2" type="ORF">B5G02_04080</name>
</gene>
<accession>A0A1Y3Y0C9</accession>